<sequence length="155" mass="17972">MENYCLDQVDYSILKLLQTDARITYDQMARRLHRSKSPLFERVKRLEQMGYIQSYVTLIDYSKLRDCLMSFINIRLTDHSISALRRFSEAAAALEEVMECSHLTGGSDFLLKVVTRNMEHYNEFLFHKLGELDNIASFNSSMVMGQSKSSPVIPF</sequence>
<keyword evidence="3" id="KW-0804">Transcription</keyword>
<evidence type="ECO:0000256" key="2">
    <source>
        <dbReference type="ARBA" id="ARBA00023125"/>
    </source>
</evidence>
<evidence type="ECO:0000313" key="5">
    <source>
        <dbReference type="EMBL" id="PWS32637.1"/>
    </source>
</evidence>
<dbReference type="Pfam" id="PF13412">
    <property type="entry name" value="HTH_24"/>
    <property type="match status" value="1"/>
</dbReference>
<dbReference type="Pfam" id="PF01037">
    <property type="entry name" value="AsnC_trans_reg"/>
    <property type="match status" value="1"/>
</dbReference>
<dbReference type="SMART" id="SM00344">
    <property type="entry name" value="HTH_ASNC"/>
    <property type="match status" value="1"/>
</dbReference>
<evidence type="ECO:0000313" key="6">
    <source>
        <dbReference type="Proteomes" id="UP000245391"/>
    </source>
</evidence>
<evidence type="ECO:0000256" key="1">
    <source>
        <dbReference type="ARBA" id="ARBA00023015"/>
    </source>
</evidence>
<dbReference type="AlphaFoldDB" id="A0A317F3L7"/>
<dbReference type="GO" id="GO:0043200">
    <property type="term" value="P:response to amino acid"/>
    <property type="evidence" value="ECO:0007669"/>
    <property type="project" value="TreeGrafter"/>
</dbReference>
<evidence type="ECO:0000259" key="4">
    <source>
        <dbReference type="PROSITE" id="PS50956"/>
    </source>
</evidence>
<gene>
    <name evidence="5" type="ORF">DF947_06070</name>
</gene>
<dbReference type="Gene3D" id="3.30.70.920">
    <property type="match status" value="1"/>
</dbReference>
<dbReference type="Gene3D" id="1.10.10.10">
    <property type="entry name" value="Winged helix-like DNA-binding domain superfamily/Winged helix DNA-binding domain"/>
    <property type="match status" value="1"/>
</dbReference>
<dbReference type="Proteomes" id="UP000245391">
    <property type="component" value="Unassembled WGS sequence"/>
</dbReference>
<dbReference type="SUPFAM" id="SSF54909">
    <property type="entry name" value="Dimeric alpha+beta barrel"/>
    <property type="match status" value="1"/>
</dbReference>
<evidence type="ECO:0000256" key="3">
    <source>
        <dbReference type="ARBA" id="ARBA00023163"/>
    </source>
</evidence>
<dbReference type="OrthoDB" id="9800326at2"/>
<dbReference type="PANTHER" id="PTHR30154">
    <property type="entry name" value="LEUCINE-RESPONSIVE REGULATORY PROTEIN"/>
    <property type="match status" value="1"/>
</dbReference>
<dbReference type="RefSeq" id="WP_109928809.1">
    <property type="nucleotide sequence ID" value="NZ_QGNY01000002.1"/>
</dbReference>
<organism evidence="5 6">
    <name type="scientific">Pedobacter paludis</name>
    <dbReference type="NCBI Taxonomy" id="2203212"/>
    <lineage>
        <taxon>Bacteria</taxon>
        <taxon>Pseudomonadati</taxon>
        <taxon>Bacteroidota</taxon>
        <taxon>Sphingobacteriia</taxon>
        <taxon>Sphingobacteriales</taxon>
        <taxon>Sphingobacteriaceae</taxon>
        <taxon>Pedobacter</taxon>
    </lineage>
</organism>
<dbReference type="InterPro" id="IPR036390">
    <property type="entry name" value="WH_DNA-bd_sf"/>
</dbReference>
<dbReference type="GO" id="GO:0043565">
    <property type="term" value="F:sequence-specific DNA binding"/>
    <property type="evidence" value="ECO:0007669"/>
    <property type="project" value="InterPro"/>
</dbReference>
<dbReference type="InterPro" id="IPR000485">
    <property type="entry name" value="AsnC-type_HTH_dom"/>
</dbReference>
<dbReference type="InterPro" id="IPR011008">
    <property type="entry name" value="Dimeric_a/b-barrel"/>
</dbReference>
<proteinExistence type="predicted"/>
<dbReference type="InterPro" id="IPR036388">
    <property type="entry name" value="WH-like_DNA-bd_sf"/>
</dbReference>
<dbReference type="InterPro" id="IPR019887">
    <property type="entry name" value="Tscrpt_reg_AsnC/Lrp_C"/>
</dbReference>
<accession>A0A317F3L7</accession>
<protein>
    <submittedName>
        <fullName evidence="5">AsnC family transcriptional regulator</fullName>
    </submittedName>
</protein>
<feature type="domain" description="HTH asnC-type" evidence="4">
    <location>
        <begin position="6"/>
        <end position="75"/>
    </location>
</feature>
<dbReference type="SUPFAM" id="SSF46785">
    <property type="entry name" value="Winged helix' DNA-binding domain"/>
    <property type="match status" value="1"/>
</dbReference>
<dbReference type="PROSITE" id="PS50956">
    <property type="entry name" value="HTH_ASNC_2"/>
    <property type="match status" value="1"/>
</dbReference>
<reference evidence="6" key="1">
    <citation type="submission" date="2018-05" db="EMBL/GenBank/DDBJ databases">
        <title>Pedobacter paludis sp. nov., isolated from wetland soil.</title>
        <authorList>
            <person name="Zhang Y."/>
        </authorList>
    </citation>
    <scope>NUCLEOTIDE SEQUENCE [LARGE SCALE GENOMIC DNA]</scope>
    <source>
        <strain evidence="6">R-8</strain>
    </source>
</reference>
<dbReference type="PRINTS" id="PR00033">
    <property type="entry name" value="HTHASNC"/>
</dbReference>
<keyword evidence="2" id="KW-0238">DNA-binding</keyword>
<comment type="caution">
    <text evidence="5">The sequence shown here is derived from an EMBL/GenBank/DDBJ whole genome shotgun (WGS) entry which is preliminary data.</text>
</comment>
<keyword evidence="1" id="KW-0805">Transcription regulation</keyword>
<dbReference type="PANTHER" id="PTHR30154:SF34">
    <property type="entry name" value="TRANSCRIPTIONAL REGULATOR AZLB"/>
    <property type="match status" value="1"/>
</dbReference>
<name>A0A317F3L7_9SPHI</name>
<dbReference type="InterPro" id="IPR019888">
    <property type="entry name" value="Tscrpt_reg_AsnC-like"/>
</dbReference>
<keyword evidence="6" id="KW-1185">Reference proteome</keyword>
<dbReference type="GO" id="GO:0005829">
    <property type="term" value="C:cytosol"/>
    <property type="evidence" value="ECO:0007669"/>
    <property type="project" value="TreeGrafter"/>
</dbReference>
<dbReference type="EMBL" id="QGNY01000002">
    <property type="protein sequence ID" value="PWS32637.1"/>
    <property type="molecule type" value="Genomic_DNA"/>
</dbReference>